<protein>
    <recommendedName>
        <fullName evidence="2">Restriction endonuclease type IV Mrr domain-containing protein</fullName>
    </recommendedName>
</protein>
<dbReference type="Proteomes" id="UP000055136">
    <property type="component" value="Plasmid unnamed"/>
</dbReference>
<evidence type="ECO:0000313" key="3">
    <source>
        <dbReference type="EMBL" id="ALP54935.1"/>
    </source>
</evidence>
<proteinExistence type="predicted"/>
<dbReference type="Gene3D" id="3.40.1350.10">
    <property type="match status" value="1"/>
</dbReference>
<dbReference type="PANTHER" id="PTHR30015">
    <property type="entry name" value="MRR RESTRICTION SYSTEM PROTEIN"/>
    <property type="match status" value="1"/>
</dbReference>
<dbReference type="InterPro" id="IPR011335">
    <property type="entry name" value="Restrct_endonuc-II-like"/>
</dbReference>
<dbReference type="AlphaFoldDB" id="A0A0S2TIF7"/>
<dbReference type="InterPro" id="IPR007560">
    <property type="entry name" value="Restrct_endonuc_IV_Mrr"/>
</dbReference>
<dbReference type="KEGG" id="tee:Tel_16905"/>
<reference evidence="3" key="1">
    <citation type="submission" date="2015-10" db="EMBL/GenBank/DDBJ databases">
        <title>Description of Candidatus Tenderia electrophaga gen. nov, sp. nov., an Uncultivated Electroautotroph from a Biocathode Enrichment.</title>
        <authorList>
            <person name="Eddie B.J."/>
            <person name="Malanoski A.P."/>
            <person name="Wang Z."/>
            <person name="Hall R.J."/>
            <person name="Oh S.D."/>
            <person name="Heiner C."/>
            <person name="Lin B."/>
            <person name="Strycharz-Glaven S.M."/>
        </authorList>
    </citation>
    <scope>NUCLEOTIDE SEQUENCE [LARGE SCALE GENOMIC DNA]</scope>
    <source>
        <strain evidence="3">NRL1</strain>
        <plasmid evidence="3">unnamed</plasmid>
    </source>
</reference>
<dbReference type="GO" id="GO:0003677">
    <property type="term" value="F:DNA binding"/>
    <property type="evidence" value="ECO:0007669"/>
    <property type="project" value="InterPro"/>
</dbReference>
<evidence type="ECO:0000259" key="2">
    <source>
        <dbReference type="Pfam" id="PF04471"/>
    </source>
</evidence>
<keyword evidence="3" id="KW-0614">Plasmid</keyword>
<dbReference type="GO" id="GO:0009307">
    <property type="term" value="P:DNA restriction-modification system"/>
    <property type="evidence" value="ECO:0007669"/>
    <property type="project" value="InterPro"/>
</dbReference>
<gene>
    <name evidence="3" type="ORF">Tel_16905</name>
</gene>
<dbReference type="PANTHER" id="PTHR30015:SF7">
    <property type="entry name" value="TYPE IV METHYL-DIRECTED RESTRICTION ENZYME ECOKMRR"/>
    <property type="match status" value="1"/>
</dbReference>
<dbReference type="EMBL" id="CP013100">
    <property type="protein sequence ID" value="ALP54935.1"/>
    <property type="molecule type" value="Genomic_DNA"/>
</dbReference>
<accession>A0A0S2TIF7</accession>
<feature type="transmembrane region" description="Helical" evidence="1">
    <location>
        <begin position="20"/>
        <end position="36"/>
    </location>
</feature>
<sequence>MPRRQSIFEDLVDITSKLPWWVGVLLAIASYLYFSHEASQAITPDPGHRPASVVGPQMLKTFATFLQYLLPFVFGLGALMSLIARSKRASLHCRVASVDSPTVLDGMSWSEFEMLVGEAYRRQGYDVRELGGDGPDGGVDLVLTKPGEKLLVQCKQWKAFKVGVKVVRELYGVMTSVLSICRG</sequence>
<dbReference type="Pfam" id="PF04471">
    <property type="entry name" value="Mrr_cat"/>
    <property type="match status" value="1"/>
</dbReference>
<keyword evidence="1" id="KW-0472">Membrane</keyword>
<dbReference type="SUPFAM" id="SSF52980">
    <property type="entry name" value="Restriction endonuclease-like"/>
    <property type="match status" value="1"/>
</dbReference>
<dbReference type="GO" id="GO:0015666">
    <property type="term" value="F:restriction endodeoxyribonuclease activity"/>
    <property type="evidence" value="ECO:0007669"/>
    <property type="project" value="TreeGrafter"/>
</dbReference>
<keyword evidence="1" id="KW-0812">Transmembrane</keyword>
<evidence type="ECO:0000313" key="4">
    <source>
        <dbReference type="Proteomes" id="UP000055136"/>
    </source>
</evidence>
<keyword evidence="1" id="KW-1133">Transmembrane helix</keyword>
<organism evidence="3 4">
    <name type="scientific">Candidatus Tenderia electrophaga</name>
    <dbReference type="NCBI Taxonomy" id="1748243"/>
    <lineage>
        <taxon>Bacteria</taxon>
        <taxon>Pseudomonadati</taxon>
        <taxon>Pseudomonadota</taxon>
        <taxon>Gammaproteobacteria</taxon>
        <taxon>Candidatus Tenderiales</taxon>
        <taxon>Candidatus Tenderiaceae</taxon>
        <taxon>Candidatus Tenderia</taxon>
    </lineage>
</organism>
<feature type="domain" description="Restriction endonuclease type IV Mrr" evidence="2">
    <location>
        <begin position="104"/>
        <end position="175"/>
    </location>
</feature>
<geneLocation type="plasmid" evidence="3 4">
    <name>unnamed</name>
</geneLocation>
<feature type="transmembrane region" description="Helical" evidence="1">
    <location>
        <begin position="65"/>
        <end position="84"/>
    </location>
</feature>
<evidence type="ECO:0000256" key="1">
    <source>
        <dbReference type="SAM" id="Phobius"/>
    </source>
</evidence>
<dbReference type="InterPro" id="IPR052906">
    <property type="entry name" value="Type_IV_Methyl-Rstrct_Enzyme"/>
</dbReference>
<name>A0A0S2TIF7_9GAMM</name>
<keyword evidence="4" id="KW-1185">Reference proteome</keyword>
<dbReference type="InterPro" id="IPR011856">
    <property type="entry name" value="tRNA_endonuc-like_dom_sf"/>
</dbReference>